<protein>
    <submittedName>
        <fullName evidence="5">Gas vesicle synthesis protein GvpL/GvpF</fullName>
    </submittedName>
</protein>
<reference evidence="5 6" key="1">
    <citation type="submission" date="2016-10" db="EMBL/GenBank/DDBJ databases">
        <authorList>
            <person name="de Groot N.N."/>
        </authorList>
    </citation>
    <scope>NUCLEOTIDE SEQUENCE [LARGE SCALE GENOMIC DNA]</scope>
    <source>
        <strain evidence="5 6">DSM 45317</strain>
    </source>
</reference>
<accession>A0A1I4GRN6</accession>
<organism evidence="5 6">
    <name type="scientific">Geodermatophilus ruber</name>
    <dbReference type="NCBI Taxonomy" id="504800"/>
    <lineage>
        <taxon>Bacteria</taxon>
        <taxon>Bacillati</taxon>
        <taxon>Actinomycetota</taxon>
        <taxon>Actinomycetes</taxon>
        <taxon>Geodermatophilales</taxon>
        <taxon>Geodermatophilaceae</taxon>
        <taxon>Geodermatophilus</taxon>
    </lineage>
</organism>
<keyword evidence="1" id="KW-0304">Gas vesicle</keyword>
<feature type="region of interest" description="Disordered" evidence="4">
    <location>
        <begin position="232"/>
        <end position="253"/>
    </location>
</feature>
<comment type="subcellular location">
    <subcellularLocation>
        <location evidence="2">Gas vesicle</location>
    </subcellularLocation>
</comment>
<comment type="similarity">
    <text evidence="3">Belongs to the gas vesicle GvpF/GvpL family.</text>
</comment>
<dbReference type="Proteomes" id="UP000199152">
    <property type="component" value="Unassembled WGS sequence"/>
</dbReference>
<dbReference type="STRING" id="504800.SAMN04488085_109127"/>
<dbReference type="AlphaFoldDB" id="A0A1I4GRN6"/>
<name>A0A1I4GRN6_9ACTN</name>
<gene>
    <name evidence="5" type="ORF">SAMN04488085_109127</name>
</gene>
<evidence type="ECO:0000256" key="1">
    <source>
        <dbReference type="ARBA" id="ARBA00022987"/>
    </source>
</evidence>
<evidence type="ECO:0000256" key="4">
    <source>
        <dbReference type="SAM" id="MobiDB-lite"/>
    </source>
</evidence>
<dbReference type="PANTHER" id="PTHR36852">
    <property type="entry name" value="PROTEIN GVPL 2"/>
    <property type="match status" value="1"/>
</dbReference>
<dbReference type="GO" id="GO:0031411">
    <property type="term" value="C:gas vesicle"/>
    <property type="evidence" value="ECO:0007669"/>
    <property type="project" value="UniProtKB-SubCell"/>
</dbReference>
<dbReference type="InterPro" id="IPR009430">
    <property type="entry name" value="GvpL/GvpF"/>
</dbReference>
<dbReference type="GO" id="GO:0031412">
    <property type="term" value="P:gas vesicle organization"/>
    <property type="evidence" value="ECO:0007669"/>
    <property type="project" value="InterPro"/>
</dbReference>
<keyword evidence="6" id="KW-1185">Reference proteome</keyword>
<dbReference type="PANTHER" id="PTHR36852:SF1">
    <property type="entry name" value="PROTEIN GVPL 2"/>
    <property type="match status" value="1"/>
</dbReference>
<evidence type="ECO:0000313" key="5">
    <source>
        <dbReference type="EMBL" id="SFL32160.1"/>
    </source>
</evidence>
<evidence type="ECO:0000313" key="6">
    <source>
        <dbReference type="Proteomes" id="UP000199152"/>
    </source>
</evidence>
<feature type="region of interest" description="Disordered" evidence="4">
    <location>
        <begin position="61"/>
        <end position="103"/>
    </location>
</feature>
<sequence>MTGPRRDDALDGLVRALGDAAAPAVLRRALDDARRRAAEQLTDRLATAILTAVGRLPTSEVLGGAARGAPSPPAPDPGSPTAPPEAPAPGPRTAPPGTASPEAAGPDRCLYAYAITPAGPLDLAEVAGVDDRSTVTLVESGDLALVVSDVPATVLADVSEDDVSETGALARLARRHDAVVRAVADRAPVLPLRFGTAVADRDAAVRLLAETGPGTRARLDRVAGHREWGVRLRRTDPEPPPAEPAGPMNGTEYLRQRSRELEDADRRRHARRVAADDVHRQLSRHATDAITRSGASDLVDLDTAYLVPLDADAAFTAAADRLAGELAPAGLELTTTGPWPPYSFAELAEEVVHDRA</sequence>
<dbReference type="EMBL" id="FOSW01000009">
    <property type="protein sequence ID" value="SFL32160.1"/>
    <property type="molecule type" value="Genomic_DNA"/>
</dbReference>
<evidence type="ECO:0000256" key="3">
    <source>
        <dbReference type="ARBA" id="ARBA00035643"/>
    </source>
</evidence>
<dbReference type="InParanoid" id="A0A1I4GRN6"/>
<dbReference type="RefSeq" id="WP_091326182.1">
    <property type="nucleotide sequence ID" value="NZ_FOSW01000009.1"/>
</dbReference>
<proteinExistence type="inferred from homology"/>
<feature type="compositionally biased region" description="Pro residues" evidence="4">
    <location>
        <begin position="70"/>
        <end position="94"/>
    </location>
</feature>
<evidence type="ECO:0000256" key="2">
    <source>
        <dbReference type="ARBA" id="ARBA00035108"/>
    </source>
</evidence>
<dbReference type="Pfam" id="PF06386">
    <property type="entry name" value="GvpL_GvpF"/>
    <property type="match status" value="1"/>
</dbReference>